<dbReference type="PANTHER" id="PTHR22779">
    <property type="entry name" value="SD17342P"/>
    <property type="match status" value="1"/>
</dbReference>
<keyword evidence="4 6" id="KW-1133">Transmembrane helix</keyword>
<dbReference type="PANTHER" id="PTHR22779:SF6">
    <property type="entry name" value="SD17342P"/>
    <property type="match status" value="1"/>
</dbReference>
<keyword evidence="5 6" id="KW-0472">Membrane</keyword>
<keyword evidence="3 6" id="KW-0812">Transmembrane</keyword>
<dbReference type="Pfam" id="PF10190">
    <property type="entry name" value="Tmemb_170"/>
    <property type="match status" value="1"/>
</dbReference>
<dbReference type="InterPro" id="IPR019334">
    <property type="entry name" value="TMEM170A/B/YPR153W-like"/>
</dbReference>
<comment type="subcellular location">
    <subcellularLocation>
        <location evidence="1">Membrane</location>
        <topology evidence="1">Multi-pass membrane protein</topology>
    </subcellularLocation>
</comment>
<gene>
    <name evidence="7" type="ORF">CAAN4_B10858</name>
</gene>
<comment type="similarity">
    <text evidence="2">Belongs to the TMEM170 family.</text>
</comment>
<evidence type="ECO:0000256" key="6">
    <source>
        <dbReference type="SAM" id="Phobius"/>
    </source>
</evidence>
<evidence type="ECO:0000256" key="5">
    <source>
        <dbReference type="ARBA" id="ARBA00023136"/>
    </source>
</evidence>
<dbReference type="Proteomes" id="UP001497600">
    <property type="component" value="Chromosome B"/>
</dbReference>
<protein>
    <submittedName>
        <fullName evidence="7">Uncharacterized protein</fullName>
    </submittedName>
</protein>
<sequence length="154" mass="17200">MKVFISSLNVPIGYATPPFPSLYWPLGPEKANFQASFLYYSADMWRFIVWWSMLTFGGLYLITGTLAGLIQLRNRYRQCKIDKTSILEALGIVVFYVFVGLFQGFVGGCIVGLLLSGIYKAGALTMSTWIPFCWAIISVLFDVCSSYSLSSVIL</sequence>
<accession>A0ABP0E802</accession>
<feature type="transmembrane region" description="Helical" evidence="6">
    <location>
        <begin position="93"/>
        <end position="117"/>
    </location>
</feature>
<evidence type="ECO:0000256" key="1">
    <source>
        <dbReference type="ARBA" id="ARBA00004141"/>
    </source>
</evidence>
<proteinExistence type="inferred from homology"/>
<reference evidence="7 8" key="1">
    <citation type="submission" date="2024-01" db="EMBL/GenBank/DDBJ databases">
        <authorList>
            <consortium name="Genoscope - CEA"/>
            <person name="William W."/>
        </authorList>
    </citation>
    <scope>NUCLEOTIDE SEQUENCE [LARGE SCALE GENOMIC DNA]</scope>
    <source>
        <strain evidence="7 8">29B2s-10</strain>
    </source>
</reference>
<dbReference type="EMBL" id="OZ004254">
    <property type="protein sequence ID" value="CAK7897677.1"/>
    <property type="molecule type" value="Genomic_DNA"/>
</dbReference>
<feature type="transmembrane region" description="Helical" evidence="6">
    <location>
        <begin position="129"/>
        <end position="149"/>
    </location>
</feature>
<evidence type="ECO:0000313" key="8">
    <source>
        <dbReference type="Proteomes" id="UP001497600"/>
    </source>
</evidence>
<name>A0ABP0E802_9ASCO</name>
<organism evidence="7 8">
    <name type="scientific">[Candida] anglica</name>
    <dbReference type="NCBI Taxonomy" id="148631"/>
    <lineage>
        <taxon>Eukaryota</taxon>
        <taxon>Fungi</taxon>
        <taxon>Dikarya</taxon>
        <taxon>Ascomycota</taxon>
        <taxon>Saccharomycotina</taxon>
        <taxon>Pichiomycetes</taxon>
        <taxon>Debaryomycetaceae</taxon>
        <taxon>Kurtzmaniella</taxon>
    </lineage>
</organism>
<evidence type="ECO:0000313" key="7">
    <source>
        <dbReference type="EMBL" id="CAK7897677.1"/>
    </source>
</evidence>
<evidence type="ECO:0000256" key="2">
    <source>
        <dbReference type="ARBA" id="ARBA00006325"/>
    </source>
</evidence>
<evidence type="ECO:0000256" key="4">
    <source>
        <dbReference type="ARBA" id="ARBA00022989"/>
    </source>
</evidence>
<feature type="transmembrane region" description="Helical" evidence="6">
    <location>
        <begin position="48"/>
        <end position="72"/>
    </location>
</feature>
<evidence type="ECO:0000256" key="3">
    <source>
        <dbReference type="ARBA" id="ARBA00022692"/>
    </source>
</evidence>
<keyword evidence="8" id="KW-1185">Reference proteome</keyword>